<keyword evidence="2" id="KW-0472">Membrane</keyword>
<feature type="region of interest" description="Disordered" evidence="1">
    <location>
        <begin position="213"/>
        <end position="259"/>
    </location>
</feature>
<evidence type="ECO:0000313" key="3">
    <source>
        <dbReference type="EMBL" id="KAH7156162.1"/>
    </source>
</evidence>
<organism evidence="3 4">
    <name type="scientific">Dactylonectria macrodidyma</name>
    <dbReference type="NCBI Taxonomy" id="307937"/>
    <lineage>
        <taxon>Eukaryota</taxon>
        <taxon>Fungi</taxon>
        <taxon>Dikarya</taxon>
        <taxon>Ascomycota</taxon>
        <taxon>Pezizomycotina</taxon>
        <taxon>Sordariomycetes</taxon>
        <taxon>Hypocreomycetidae</taxon>
        <taxon>Hypocreales</taxon>
        <taxon>Nectriaceae</taxon>
        <taxon>Dactylonectria</taxon>
    </lineage>
</organism>
<comment type="caution">
    <text evidence="3">The sequence shown here is derived from an EMBL/GenBank/DDBJ whole genome shotgun (WGS) entry which is preliminary data.</text>
</comment>
<keyword evidence="2" id="KW-0812">Transmembrane</keyword>
<dbReference type="Proteomes" id="UP000738349">
    <property type="component" value="Unassembled WGS sequence"/>
</dbReference>
<feature type="transmembrane region" description="Helical" evidence="2">
    <location>
        <begin position="67"/>
        <end position="91"/>
    </location>
</feature>
<evidence type="ECO:0000313" key="4">
    <source>
        <dbReference type="Proteomes" id="UP000738349"/>
    </source>
</evidence>
<evidence type="ECO:0000256" key="1">
    <source>
        <dbReference type="SAM" id="MobiDB-lite"/>
    </source>
</evidence>
<feature type="transmembrane region" description="Helical" evidence="2">
    <location>
        <begin position="176"/>
        <end position="197"/>
    </location>
</feature>
<feature type="compositionally biased region" description="Basic and acidic residues" evidence="1">
    <location>
        <begin position="227"/>
        <end position="237"/>
    </location>
</feature>
<protein>
    <submittedName>
        <fullName evidence="3">Tetraspanin Tsp3</fullName>
    </submittedName>
</protein>
<accession>A0A9P9F905</accession>
<dbReference type="EMBL" id="JAGMUV010000005">
    <property type="protein sequence ID" value="KAH7156162.1"/>
    <property type="molecule type" value="Genomic_DNA"/>
</dbReference>
<dbReference type="OrthoDB" id="71600at2759"/>
<keyword evidence="4" id="KW-1185">Reference proteome</keyword>
<dbReference type="AlphaFoldDB" id="A0A9P9F905"/>
<name>A0A9P9F905_9HYPO</name>
<evidence type="ECO:0000256" key="2">
    <source>
        <dbReference type="SAM" id="Phobius"/>
    </source>
</evidence>
<gene>
    <name evidence="3" type="ORF">EDB81DRAFT_854332</name>
</gene>
<feature type="transmembrane region" description="Helical" evidence="2">
    <location>
        <begin position="35"/>
        <end position="55"/>
    </location>
</feature>
<sequence length="259" mass="28065">MINLAFVYLLVSVAIVAVAVVVRVHSTSLSLPISHTASILAIILPIGALFNTYFYPRLARSASSGRLAELTPVVLQTLQALGTTILMTLLFSDVPASQVLDCKLDTKWMAMFRAHDAAGIRAIQDAFNCCGLNSVKDRAYPFPGMSASSCAETYGRTIACRAPWKSATQAMSGADVAAVSGVGLMQIIGLLVMKWGLPRWLFALRRRREQAGRESSRSLLTDGSAGDEEHGRQRENGSRSYGGVNTESRITNRRDDDLI</sequence>
<keyword evidence="2" id="KW-1133">Transmembrane helix</keyword>
<reference evidence="3" key="1">
    <citation type="journal article" date="2021" name="Nat. Commun.">
        <title>Genetic determinants of endophytism in the Arabidopsis root mycobiome.</title>
        <authorList>
            <person name="Mesny F."/>
            <person name="Miyauchi S."/>
            <person name="Thiergart T."/>
            <person name="Pickel B."/>
            <person name="Atanasova L."/>
            <person name="Karlsson M."/>
            <person name="Huettel B."/>
            <person name="Barry K.W."/>
            <person name="Haridas S."/>
            <person name="Chen C."/>
            <person name="Bauer D."/>
            <person name="Andreopoulos W."/>
            <person name="Pangilinan J."/>
            <person name="LaButti K."/>
            <person name="Riley R."/>
            <person name="Lipzen A."/>
            <person name="Clum A."/>
            <person name="Drula E."/>
            <person name="Henrissat B."/>
            <person name="Kohler A."/>
            <person name="Grigoriev I.V."/>
            <person name="Martin F.M."/>
            <person name="Hacquard S."/>
        </authorList>
    </citation>
    <scope>NUCLEOTIDE SEQUENCE</scope>
    <source>
        <strain evidence="3">MPI-CAGE-AT-0147</strain>
    </source>
</reference>
<proteinExistence type="predicted"/>
<feature type="compositionally biased region" description="Basic and acidic residues" evidence="1">
    <location>
        <begin position="250"/>
        <end position="259"/>
    </location>
</feature>